<dbReference type="InterPro" id="IPR050707">
    <property type="entry name" value="HTH_MetabolicPath_Reg"/>
</dbReference>
<dbReference type="STRING" id="35756.GCA_001044155_00492"/>
<dbReference type="PANTHER" id="PTHR30136:SF39">
    <property type="entry name" value="TRANSCRIPTIONAL REGULATORY PROTEIN"/>
    <property type="match status" value="1"/>
</dbReference>
<evidence type="ECO:0000313" key="7">
    <source>
        <dbReference type="Proteomes" id="UP000254467"/>
    </source>
</evidence>
<dbReference type="RefSeq" id="WP_018581789.1">
    <property type="nucleotide sequence ID" value="NZ_LDYD01000003.1"/>
</dbReference>
<dbReference type="Proteomes" id="UP000254467">
    <property type="component" value="Unassembled WGS sequence"/>
</dbReference>
<evidence type="ECO:0000259" key="5">
    <source>
        <dbReference type="PROSITE" id="PS51078"/>
    </source>
</evidence>
<dbReference type="OrthoDB" id="4319317at2"/>
<keyword evidence="3" id="KW-0804">Transcription</keyword>
<dbReference type="InterPro" id="IPR029016">
    <property type="entry name" value="GAF-like_dom_sf"/>
</dbReference>
<evidence type="ECO:0000256" key="2">
    <source>
        <dbReference type="ARBA" id="ARBA00023125"/>
    </source>
</evidence>
<dbReference type="Pfam" id="PF09339">
    <property type="entry name" value="HTH_IclR"/>
    <property type="match status" value="1"/>
</dbReference>
<organism evidence="6 7">
    <name type="scientific">Corynebacterium pilosum</name>
    <dbReference type="NCBI Taxonomy" id="35756"/>
    <lineage>
        <taxon>Bacteria</taxon>
        <taxon>Bacillati</taxon>
        <taxon>Actinomycetota</taxon>
        <taxon>Actinomycetes</taxon>
        <taxon>Mycobacteriales</taxon>
        <taxon>Corynebacteriaceae</taxon>
        <taxon>Corynebacterium</taxon>
    </lineage>
</organism>
<dbReference type="SMART" id="SM00346">
    <property type="entry name" value="HTH_ICLR"/>
    <property type="match status" value="1"/>
</dbReference>
<reference evidence="6 7" key="1">
    <citation type="submission" date="2018-06" db="EMBL/GenBank/DDBJ databases">
        <authorList>
            <consortium name="Pathogen Informatics"/>
            <person name="Doyle S."/>
        </authorList>
    </citation>
    <scope>NUCLEOTIDE SEQUENCE [LARGE SCALE GENOMIC DNA]</scope>
    <source>
        <strain evidence="6 7">NCTC11862</strain>
    </source>
</reference>
<dbReference type="InterPro" id="IPR036390">
    <property type="entry name" value="WH_DNA-bd_sf"/>
</dbReference>
<dbReference type="Gene3D" id="3.30.450.40">
    <property type="match status" value="2"/>
</dbReference>
<dbReference type="GO" id="GO:0003677">
    <property type="term" value="F:DNA binding"/>
    <property type="evidence" value="ECO:0007669"/>
    <property type="project" value="UniProtKB-KW"/>
</dbReference>
<dbReference type="GO" id="GO:0045892">
    <property type="term" value="P:negative regulation of DNA-templated transcription"/>
    <property type="evidence" value="ECO:0007669"/>
    <property type="project" value="TreeGrafter"/>
</dbReference>
<name>A0A376CPG3_9CORY</name>
<protein>
    <submittedName>
        <fullName evidence="6">IclR-family transcriptional regulator</fullName>
    </submittedName>
</protein>
<sequence>MGQYSAASGIQVLDRAVAILHTVAAEPAGAQLHDIVDATGIPRATTHRLATALEAHGLLARTANGTWVTGGALRRLAPTTPTMLLAAAAPIMTELVDTTGESVQLYQLTGTTRTCVAAQEPPVGLHNTVPVGSQLPLTHGSAAHIFAAYSQTTQSAFPDATLKAVRDEGIAESVSEREPGLASLSAPILGPDNELVAVLSVSGPAERLGPSPAATWGAQLKEAAHQLTHAINVFPTE</sequence>
<dbReference type="InterPro" id="IPR036388">
    <property type="entry name" value="WH-like_DNA-bd_sf"/>
</dbReference>
<feature type="domain" description="IclR-ED" evidence="5">
    <location>
        <begin position="72"/>
        <end position="233"/>
    </location>
</feature>
<dbReference type="Pfam" id="PF01614">
    <property type="entry name" value="IclR_C"/>
    <property type="match status" value="2"/>
</dbReference>
<feature type="domain" description="HTH iclR-type" evidence="4">
    <location>
        <begin position="10"/>
        <end position="71"/>
    </location>
</feature>
<keyword evidence="2" id="KW-0238">DNA-binding</keyword>
<evidence type="ECO:0000259" key="4">
    <source>
        <dbReference type="PROSITE" id="PS51077"/>
    </source>
</evidence>
<dbReference type="EMBL" id="UFXQ01000001">
    <property type="protein sequence ID" value="STC70320.1"/>
    <property type="molecule type" value="Genomic_DNA"/>
</dbReference>
<dbReference type="PROSITE" id="PS51077">
    <property type="entry name" value="HTH_ICLR"/>
    <property type="match status" value="1"/>
</dbReference>
<gene>
    <name evidence="6" type="primary">ltbR</name>
    <name evidence="6" type="ORF">NCTC11862_02133</name>
</gene>
<evidence type="ECO:0000256" key="3">
    <source>
        <dbReference type="ARBA" id="ARBA00023163"/>
    </source>
</evidence>
<dbReference type="InterPro" id="IPR014757">
    <property type="entry name" value="Tscrpt_reg_IclR_C"/>
</dbReference>
<proteinExistence type="predicted"/>
<dbReference type="SUPFAM" id="SSF46785">
    <property type="entry name" value="Winged helix' DNA-binding domain"/>
    <property type="match status" value="1"/>
</dbReference>
<evidence type="ECO:0000256" key="1">
    <source>
        <dbReference type="ARBA" id="ARBA00023015"/>
    </source>
</evidence>
<dbReference type="Gene3D" id="1.10.10.10">
    <property type="entry name" value="Winged helix-like DNA-binding domain superfamily/Winged helix DNA-binding domain"/>
    <property type="match status" value="1"/>
</dbReference>
<dbReference type="GO" id="GO:0003700">
    <property type="term" value="F:DNA-binding transcription factor activity"/>
    <property type="evidence" value="ECO:0007669"/>
    <property type="project" value="TreeGrafter"/>
</dbReference>
<dbReference type="SUPFAM" id="SSF55781">
    <property type="entry name" value="GAF domain-like"/>
    <property type="match status" value="1"/>
</dbReference>
<dbReference type="InterPro" id="IPR005471">
    <property type="entry name" value="Tscrpt_reg_IclR_N"/>
</dbReference>
<dbReference type="PROSITE" id="PS51078">
    <property type="entry name" value="ICLR_ED"/>
    <property type="match status" value="1"/>
</dbReference>
<keyword evidence="1" id="KW-0805">Transcription regulation</keyword>
<evidence type="ECO:0000313" key="6">
    <source>
        <dbReference type="EMBL" id="STC70320.1"/>
    </source>
</evidence>
<dbReference type="PANTHER" id="PTHR30136">
    <property type="entry name" value="HELIX-TURN-HELIX TRANSCRIPTIONAL REGULATOR, ICLR FAMILY"/>
    <property type="match status" value="1"/>
</dbReference>
<keyword evidence="7" id="KW-1185">Reference proteome</keyword>
<accession>A0A376CPG3</accession>
<dbReference type="AlphaFoldDB" id="A0A376CPG3"/>